<name>A0AA97F7H5_9SPHN</name>
<dbReference type="EMBL" id="CP136594">
    <property type="protein sequence ID" value="WOE75346.1"/>
    <property type="molecule type" value="Genomic_DNA"/>
</dbReference>
<accession>A0AA97F7H5</accession>
<dbReference type="RefSeq" id="WP_317082169.1">
    <property type="nucleotide sequence ID" value="NZ_CP136594.1"/>
</dbReference>
<dbReference type="InterPro" id="IPR047700">
    <property type="entry name" value="NrtS-like"/>
</dbReference>
<organism evidence="1 2">
    <name type="scientific">Alterisphingorhabdus coralli</name>
    <dbReference type="NCBI Taxonomy" id="3071408"/>
    <lineage>
        <taxon>Bacteria</taxon>
        <taxon>Pseudomonadati</taxon>
        <taxon>Pseudomonadota</taxon>
        <taxon>Alphaproteobacteria</taxon>
        <taxon>Sphingomonadales</taxon>
        <taxon>Sphingomonadaceae</taxon>
        <taxon>Alterisphingorhabdus (ex Yan et al. 2024)</taxon>
    </lineage>
</organism>
<evidence type="ECO:0000313" key="1">
    <source>
        <dbReference type="EMBL" id="WOE75346.1"/>
    </source>
</evidence>
<reference evidence="1 2" key="1">
    <citation type="submission" date="2023-10" db="EMBL/GenBank/DDBJ databases">
        <title>Complete genome sequence of a Sphingomonadaceae bacterium.</title>
        <authorList>
            <person name="Yan C."/>
        </authorList>
    </citation>
    <scope>NUCLEOTIDE SEQUENCE [LARGE SCALE GENOMIC DNA]</scope>
    <source>
        <strain evidence="1 2">SCSIO 66989</strain>
    </source>
</reference>
<keyword evidence="2" id="KW-1185">Reference proteome</keyword>
<proteinExistence type="predicted"/>
<dbReference type="KEGG" id="acoa:RB602_01120"/>
<protein>
    <submittedName>
        <fullName evidence="1">Nitrate/nitrite transporter NrtS</fullName>
    </submittedName>
</protein>
<dbReference type="NCBIfam" id="NF038050">
    <property type="entry name" value="NrtS"/>
    <property type="match status" value="1"/>
</dbReference>
<dbReference type="Proteomes" id="UP001302429">
    <property type="component" value="Chromosome"/>
</dbReference>
<gene>
    <name evidence="1" type="primary">nrtS</name>
    <name evidence="1" type="ORF">RB602_01120</name>
</gene>
<evidence type="ECO:0000313" key="2">
    <source>
        <dbReference type="Proteomes" id="UP001302429"/>
    </source>
</evidence>
<sequence length="89" mass="9795">MTVPQDTSFWGALLLPVTIRRAIKVSMIVGTLLVLLNHGDAILIGDWPYWWKIVLTYAVPYSVSSYSTAAFIVEIQNAPPGRSSLESTS</sequence>
<dbReference type="AlphaFoldDB" id="A0AA97F7H5"/>